<dbReference type="InParanoid" id="A0A401GKD4"/>
<dbReference type="InterPro" id="IPR043502">
    <property type="entry name" value="DNA/RNA_pol_sf"/>
</dbReference>
<reference evidence="3 4" key="1">
    <citation type="journal article" date="2018" name="Sci. Rep.">
        <title>Genome sequence of the cauliflower mushroom Sparassis crispa (Hanabiratake) and its association with beneficial usage.</title>
        <authorList>
            <person name="Kiyama R."/>
            <person name="Furutani Y."/>
            <person name="Kawaguchi K."/>
            <person name="Nakanishi T."/>
        </authorList>
    </citation>
    <scope>NUCLEOTIDE SEQUENCE [LARGE SCALE GENOMIC DNA]</scope>
</reference>
<dbReference type="InterPro" id="IPR051320">
    <property type="entry name" value="Viral_Replic_Matur_Polypro"/>
</dbReference>
<dbReference type="CDD" id="cd00303">
    <property type="entry name" value="retropepsin_like"/>
    <property type="match status" value="1"/>
</dbReference>
<evidence type="ECO:0000313" key="4">
    <source>
        <dbReference type="Proteomes" id="UP000287166"/>
    </source>
</evidence>
<accession>A0A401GKD4</accession>
<dbReference type="SUPFAM" id="SSF56672">
    <property type="entry name" value="DNA/RNA polymerases"/>
    <property type="match status" value="1"/>
</dbReference>
<dbReference type="STRING" id="139825.A0A401GKD4"/>
<evidence type="ECO:0000259" key="2">
    <source>
        <dbReference type="Pfam" id="PF17919"/>
    </source>
</evidence>
<dbReference type="Proteomes" id="UP000287166">
    <property type="component" value="Unassembled WGS sequence"/>
</dbReference>
<dbReference type="CDD" id="cd01647">
    <property type="entry name" value="RT_LTR"/>
    <property type="match status" value="1"/>
</dbReference>
<protein>
    <submittedName>
        <fullName evidence="3">Transposon Ty3-G Gag-Pol polyprotein</fullName>
    </submittedName>
</protein>
<dbReference type="Gene3D" id="3.10.10.10">
    <property type="entry name" value="HIV Type 1 Reverse Transcriptase, subunit A, domain 1"/>
    <property type="match status" value="1"/>
</dbReference>
<dbReference type="InterPro" id="IPR041577">
    <property type="entry name" value="RT_RNaseH_2"/>
</dbReference>
<dbReference type="RefSeq" id="XP_027613538.1">
    <property type="nucleotide sequence ID" value="XM_027757737.1"/>
</dbReference>
<evidence type="ECO:0000313" key="3">
    <source>
        <dbReference type="EMBL" id="GBE82625.1"/>
    </source>
</evidence>
<organism evidence="3 4">
    <name type="scientific">Sparassis crispa</name>
    <dbReference type="NCBI Taxonomy" id="139825"/>
    <lineage>
        <taxon>Eukaryota</taxon>
        <taxon>Fungi</taxon>
        <taxon>Dikarya</taxon>
        <taxon>Basidiomycota</taxon>
        <taxon>Agaricomycotina</taxon>
        <taxon>Agaricomycetes</taxon>
        <taxon>Polyporales</taxon>
        <taxon>Sparassidaceae</taxon>
        <taxon>Sparassis</taxon>
    </lineage>
</organism>
<keyword evidence="4" id="KW-1185">Reference proteome</keyword>
<dbReference type="Gene3D" id="3.30.70.270">
    <property type="match status" value="2"/>
</dbReference>
<dbReference type="Pfam" id="PF00078">
    <property type="entry name" value="RVT_1"/>
    <property type="match status" value="1"/>
</dbReference>
<dbReference type="AlphaFoldDB" id="A0A401GKD4"/>
<feature type="domain" description="Reverse transcriptase" evidence="1">
    <location>
        <begin position="602"/>
        <end position="750"/>
    </location>
</feature>
<dbReference type="Gene3D" id="2.40.70.10">
    <property type="entry name" value="Acid Proteases"/>
    <property type="match status" value="1"/>
</dbReference>
<gene>
    <name evidence="3" type="ORF">SCP_0410100</name>
</gene>
<feature type="domain" description="Reverse transcriptase/retrotransposon-derived protein RNase H-like" evidence="2">
    <location>
        <begin position="817"/>
        <end position="888"/>
    </location>
</feature>
<dbReference type="PANTHER" id="PTHR33064:SF37">
    <property type="entry name" value="RIBONUCLEASE H"/>
    <property type="match status" value="1"/>
</dbReference>
<dbReference type="GeneID" id="38779542"/>
<sequence length="890" mass="100310">MVNKLAIIDFLKESQLPKLLLGDLTPSIIDTWQTTCEHHFQKANLAEELQARLNAFTFKDFLLKVHVTYLPRDWDSNICDEAKAVIISRTLLALDKVELHIQLHTGVNSHLKCKLNSSHHAKELKDILLFSQWLLAVKQIDEDLHEEDDHVASAVTKECVKYNACSTNAKCQADTNADGQSKHLKALTNDEHRVLLKYNGCFKCCLPKQDHQSSDCTNSYPDPEMYIPISEDNIQDQIKAVLAEKATKAKLSATILVGDEHADEPAYITAVFPQSTSLGNGTDSDLDEYIPVFSSPNLYWSCLIDRPHLKFSLPIKTLIDDRSHAVLIDESLVCQLGLHQQPLHKPISSNIAFQKDGDSSAELSLSSHWVKLKLHSIDQSFHSLVVPALVMPNLSVPVILGLPFLQCNKIVVDSSKRTAVHKSSSYNLLASSGSPTCPSIPIHKLSTPQQRSHVVAATMTMIDELRQRLLSHKADVDHCCETPLQPHSLPFIRTAIEKLANEQCLLDLDASFKHQFSDRFPEDTPPLTDLPTDVYHRFLFKDPHKVIFSHFYGCSKKYHEAWQTLLTQHLDAGWMCPSSREYAAPAFIIPKSDPTALPQWVNDYRKLNENTISDHFPLPLINDILFDCAKENIWGKIDMTNAFYQTCIHPNDVKYTAVHISFGLYEWLIMSQGCRNAPSTHQCRMTAALRQHIGKICHVYLNNIIIWSQNTEEHEHNVTTILNALRDAHLFCSIKKTSLFCTEIDFLEHHISARGIEANVSKVKQILNWPVPCSAKDVHFFLGLVHYISVFLPQLTAHTSILTPLTMKSAEKLFPAWEQRHQLAFEAMKELVLSHECLTTIDHNNLSQNKIFLTTDASEWGTGAVLSVGPSWMLSHPVAFDSMQISGAAS</sequence>
<dbReference type="InterPro" id="IPR000477">
    <property type="entry name" value="RT_dom"/>
</dbReference>
<name>A0A401GKD4_9APHY</name>
<comment type="caution">
    <text evidence="3">The sequence shown here is derived from an EMBL/GenBank/DDBJ whole genome shotgun (WGS) entry which is preliminary data.</text>
</comment>
<dbReference type="EMBL" id="BFAD01000004">
    <property type="protein sequence ID" value="GBE82625.1"/>
    <property type="molecule type" value="Genomic_DNA"/>
</dbReference>
<dbReference type="InterPro" id="IPR021109">
    <property type="entry name" value="Peptidase_aspartic_dom_sf"/>
</dbReference>
<proteinExistence type="predicted"/>
<evidence type="ECO:0000259" key="1">
    <source>
        <dbReference type="Pfam" id="PF00078"/>
    </source>
</evidence>
<dbReference type="PANTHER" id="PTHR33064">
    <property type="entry name" value="POL PROTEIN"/>
    <property type="match status" value="1"/>
</dbReference>
<dbReference type="OrthoDB" id="2801433at2759"/>
<dbReference type="InterPro" id="IPR043128">
    <property type="entry name" value="Rev_trsase/Diguanyl_cyclase"/>
</dbReference>
<dbReference type="Pfam" id="PF17919">
    <property type="entry name" value="RT_RNaseH_2"/>
    <property type="match status" value="1"/>
</dbReference>